<proteinExistence type="inferred from homology"/>
<dbReference type="Proteomes" id="UP001060919">
    <property type="component" value="Chromosome"/>
</dbReference>
<feature type="active site" evidence="7">
    <location>
        <position position="64"/>
    </location>
</feature>
<gene>
    <name evidence="7" type="primary">pcm</name>
    <name evidence="8" type="ORF">AsAng_0057310</name>
</gene>
<evidence type="ECO:0000313" key="9">
    <source>
        <dbReference type="Proteomes" id="UP001060919"/>
    </source>
</evidence>
<dbReference type="Pfam" id="PF01135">
    <property type="entry name" value="PCMT"/>
    <property type="match status" value="1"/>
</dbReference>
<dbReference type="GO" id="GO:0030091">
    <property type="term" value="P:protein repair"/>
    <property type="evidence" value="ECO:0007669"/>
    <property type="project" value="UniProtKB-UniRule"/>
</dbReference>
<dbReference type="RefSeq" id="WP_264790145.1">
    <property type="nucleotide sequence ID" value="NZ_AP026867.1"/>
</dbReference>
<evidence type="ECO:0000256" key="2">
    <source>
        <dbReference type="ARBA" id="ARBA00005369"/>
    </source>
</evidence>
<protein>
    <recommendedName>
        <fullName evidence="7">Protein-L-isoaspartate O-methyltransferase</fullName>
        <ecNumber evidence="7">2.1.1.77</ecNumber>
    </recommendedName>
    <alternativeName>
        <fullName evidence="7">L-isoaspartyl protein carboxyl methyltransferase</fullName>
    </alternativeName>
    <alternativeName>
        <fullName evidence="7">Protein L-isoaspartyl methyltransferase</fullName>
    </alternativeName>
    <alternativeName>
        <fullName evidence="7">Protein-beta-aspartate methyltransferase</fullName>
        <shortName evidence="7">PIMT</shortName>
    </alternativeName>
</protein>
<comment type="function">
    <text evidence="7">Catalyzes the methyl esterification of L-isoaspartyl residues in peptides and proteins that result from spontaneous decomposition of normal L-aspartyl and L-asparaginyl residues. It plays a role in the repair and/or degradation of damaged proteins.</text>
</comment>
<keyword evidence="4 7" id="KW-0489">Methyltransferase</keyword>
<accession>A0A916DVA8</accession>
<keyword evidence="5 7" id="KW-0808">Transferase</keyword>
<evidence type="ECO:0000256" key="5">
    <source>
        <dbReference type="ARBA" id="ARBA00022679"/>
    </source>
</evidence>
<dbReference type="GO" id="GO:0004719">
    <property type="term" value="F:protein-L-isoaspartate (D-aspartate) O-methyltransferase activity"/>
    <property type="evidence" value="ECO:0007669"/>
    <property type="project" value="UniProtKB-UniRule"/>
</dbReference>
<evidence type="ECO:0000256" key="4">
    <source>
        <dbReference type="ARBA" id="ARBA00022603"/>
    </source>
</evidence>
<sequence length="219" mass="24859">MEDSNRHKGMRKRLALQLYEKGIQDEKVLGAIQAIPRHFFLDKAFEEHAYEDKAFPIDEEQTISQPYTVAYQTELLNVQKREKVLEVGTGSGYQSAILALLGARLYTIERHEKLQKKAKKMFDLLGLLGIRSYFGDGYRGLGEFAPFDKILVTAGATEIPTALKEQLKIGGVLVIPVGNSNHQKMLKITRTTATDYKQEVLKTFRFVPLLKGKNSWKNI</sequence>
<dbReference type="FunFam" id="3.40.50.150:FF:000010">
    <property type="entry name" value="Protein-L-isoaspartate O-methyltransferase"/>
    <property type="match status" value="1"/>
</dbReference>
<evidence type="ECO:0000256" key="3">
    <source>
        <dbReference type="ARBA" id="ARBA00022490"/>
    </source>
</evidence>
<dbReference type="InterPro" id="IPR029063">
    <property type="entry name" value="SAM-dependent_MTases_sf"/>
</dbReference>
<dbReference type="HAMAP" id="MF_00090">
    <property type="entry name" value="PIMT"/>
    <property type="match status" value="1"/>
</dbReference>
<dbReference type="GO" id="GO:0005737">
    <property type="term" value="C:cytoplasm"/>
    <property type="evidence" value="ECO:0007669"/>
    <property type="project" value="UniProtKB-SubCell"/>
</dbReference>
<dbReference type="CDD" id="cd02440">
    <property type="entry name" value="AdoMet_MTases"/>
    <property type="match status" value="1"/>
</dbReference>
<evidence type="ECO:0000256" key="7">
    <source>
        <dbReference type="HAMAP-Rule" id="MF_00090"/>
    </source>
</evidence>
<organism evidence="8 9">
    <name type="scientific">Aureispira anguillae</name>
    <dbReference type="NCBI Taxonomy" id="2864201"/>
    <lineage>
        <taxon>Bacteria</taxon>
        <taxon>Pseudomonadati</taxon>
        <taxon>Bacteroidota</taxon>
        <taxon>Saprospiria</taxon>
        <taxon>Saprospirales</taxon>
        <taxon>Saprospiraceae</taxon>
        <taxon>Aureispira</taxon>
    </lineage>
</organism>
<dbReference type="EMBL" id="AP026867">
    <property type="protein sequence ID" value="BDS14949.1"/>
    <property type="molecule type" value="Genomic_DNA"/>
</dbReference>
<reference evidence="8" key="1">
    <citation type="submission" date="2022-09" db="EMBL/GenBank/DDBJ databases">
        <title>Aureispira anguillicida sp. nov., isolated from Leptocephalus of Japanese eel Anguilla japonica.</title>
        <authorList>
            <person name="Yuasa K."/>
            <person name="Mekata T."/>
            <person name="Ikunari K."/>
        </authorList>
    </citation>
    <scope>NUCLEOTIDE SEQUENCE</scope>
    <source>
        <strain evidence="8">EL160426</strain>
    </source>
</reference>
<comment type="catalytic activity">
    <reaction evidence="7">
        <text>[protein]-L-isoaspartate + S-adenosyl-L-methionine = [protein]-L-isoaspartate alpha-methyl ester + S-adenosyl-L-homocysteine</text>
        <dbReference type="Rhea" id="RHEA:12705"/>
        <dbReference type="Rhea" id="RHEA-COMP:12143"/>
        <dbReference type="Rhea" id="RHEA-COMP:12144"/>
        <dbReference type="ChEBI" id="CHEBI:57856"/>
        <dbReference type="ChEBI" id="CHEBI:59789"/>
        <dbReference type="ChEBI" id="CHEBI:90596"/>
        <dbReference type="ChEBI" id="CHEBI:90598"/>
        <dbReference type="EC" id="2.1.1.77"/>
    </reaction>
</comment>
<comment type="similarity">
    <text evidence="2 7">Belongs to the methyltransferase superfamily. L-isoaspartyl/D-aspartyl protein methyltransferase family.</text>
</comment>
<dbReference type="PANTHER" id="PTHR11579">
    <property type="entry name" value="PROTEIN-L-ISOASPARTATE O-METHYLTRANSFERASE"/>
    <property type="match status" value="1"/>
</dbReference>
<dbReference type="GO" id="GO:0032259">
    <property type="term" value="P:methylation"/>
    <property type="evidence" value="ECO:0007669"/>
    <property type="project" value="UniProtKB-KW"/>
</dbReference>
<keyword evidence="9" id="KW-1185">Reference proteome</keyword>
<evidence type="ECO:0000256" key="6">
    <source>
        <dbReference type="ARBA" id="ARBA00022691"/>
    </source>
</evidence>
<dbReference type="SUPFAM" id="SSF53335">
    <property type="entry name" value="S-adenosyl-L-methionine-dependent methyltransferases"/>
    <property type="match status" value="1"/>
</dbReference>
<dbReference type="Gene3D" id="3.40.50.150">
    <property type="entry name" value="Vaccinia Virus protein VP39"/>
    <property type="match status" value="1"/>
</dbReference>
<comment type="subcellular location">
    <subcellularLocation>
        <location evidence="1 7">Cytoplasm</location>
    </subcellularLocation>
</comment>
<evidence type="ECO:0000313" key="8">
    <source>
        <dbReference type="EMBL" id="BDS14949.1"/>
    </source>
</evidence>
<dbReference type="AlphaFoldDB" id="A0A916DVA8"/>
<dbReference type="EC" id="2.1.1.77" evidence="7"/>
<dbReference type="InterPro" id="IPR000682">
    <property type="entry name" value="PCMT"/>
</dbReference>
<dbReference type="PANTHER" id="PTHR11579:SF0">
    <property type="entry name" value="PROTEIN-L-ISOASPARTATE(D-ASPARTATE) O-METHYLTRANSFERASE"/>
    <property type="match status" value="1"/>
</dbReference>
<keyword evidence="6 7" id="KW-0949">S-adenosyl-L-methionine</keyword>
<name>A0A916DVA8_9BACT</name>
<dbReference type="NCBIfam" id="NF001453">
    <property type="entry name" value="PRK00312.1"/>
    <property type="match status" value="1"/>
</dbReference>
<keyword evidence="3 7" id="KW-0963">Cytoplasm</keyword>
<dbReference type="NCBIfam" id="TIGR00080">
    <property type="entry name" value="pimt"/>
    <property type="match status" value="1"/>
</dbReference>
<dbReference type="PROSITE" id="PS01279">
    <property type="entry name" value="PCMT"/>
    <property type="match status" value="1"/>
</dbReference>
<dbReference type="KEGG" id="aup:AsAng_0057310"/>
<evidence type="ECO:0000256" key="1">
    <source>
        <dbReference type="ARBA" id="ARBA00004496"/>
    </source>
</evidence>